<evidence type="ECO:0000313" key="2">
    <source>
        <dbReference type="EMBL" id="WOG93010.1"/>
    </source>
</evidence>
<reference evidence="1" key="1">
    <citation type="journal article" date="2016" name="Nat. Genet.">
        <title>A high-quality carrot genome assembly provides new insights into carotenoid accumulation and asterid genome evolution.</title>
        <authorList>
            <person name="Iorizzo M."/>
            <person name="Ellison S."/>
            <person name="Senalik D."/>
            <person name="Zeng P."/>
            <person name="Satapoomin P."/>
            <person name="Huang J."/>
            <person name="Bowman M."/>
            <person name="Iovene M."/>
            <person name="Sanseverino W."/>
            <person name="Cavagnaro P."/>
            <person name="Yildiz M."/>
            <person name="Macko-Podgorni A."/>
            <person name="Moranska E."/>
            <person name="Grzebelus E."/>
            <person name="Grzebelus D."/>
            <person name="Ashrafi H."/>
            <person name="Zheng Z."/>
            <person name="Cheng S."/>
            <person name="Spooner D."/>
            <person name="Van Deynze A."/>
            <person name="Simon P."/>
        </authorList>
    </citation>
    <scope>NUCLEOTIDE SEQUENCE [LARGE SCALE GENOMIC DNA]</scope>
    <source>
        <tissue evidence="1">Leaf</tissue>
    </source>
</reference>
<reference evidence="2" key="2">
    <citation type="submission" date="2022-03" db="EMBL/GenBank/DDBJ databases">
        <title>Draft title - Genomic analysis of global carrot germplasm unveils the trajectory of domestication and the origin of high carotenoid orange carrot.</title>
        <authorList>
            <person name="Iorizzo M."/>
            <person name="Ellison S."/>
            <person name="Senalik D."/>
            <person name="Macko-Podgorni A."/>
            <person name="Grzebelus D."/>
            <person name="Bostan H."/>
            <person name="Rolling W."/>
            <person name="Curaba J."/>
            <person name="Simon P."/>
        </authorList>
    </citation>
    <scope>NUCLEOTIDE SEQUENCE</scope>
    <source>
        <tissue evidence="2">Leaf</tissue>
    </source>
</reference>
<protein>
    <recommendedName>
        <fullName evidence="4">RNase H type-1 domain-containing protein</fullName>
    </recommendedName>
</protein>
<gene>
    <name evidence="1" type="ORF">DCAR_010817</name>
    <name evidence="2" type="ORF">DCAR_0312289</name>
</gene>
<keyword evidence="3" id="KW-1185">Reference proteome</keyword>
<evidence type="ECO:0000313" key="3">
    <source>
        <dbReference type="Proteomes" id="UP000077755"/>
    </source>
</evidence>
<organism evidence="1">
    <name type="scientific">Daucus carota subsp. sativus</name>
    <name type="common">Carrot</name>
    <dbReference type="NCBI Taxonomy" id="79200"/>
    <lineage>
        <taxon>Eukaryota</taxon>
        <taxon>Viridiplantae</taxon>
        <taxon>Streptophyta</taxon>
        <taxon>Embryophyta</taxon>
        <taxon>Tracheophyta</taxon>
        <taxon>Spermatophyta</taxon>
        <taxon>Magnoliopsida</taxon>
        <taxon>eudicotyledons</taxon>
        <taxon>Gunneridae</taxon>
        <taxon>Pentapetalae</taxon>
        <taxon>asterids</taxon>
        <taxon>campanulids</taxon>
        <taxon>Apiales</taxon>
        <taxon>Apiaceae</taxon>
        <taxon>Apioideae</taxon>
        <taxon>Scandiceae</taxon>
        <taxon>Daucinae</taxon>
        <taxon>Daucus</taxon>
        <taxon>Daucus sect. Daucus</taxon>
    </lineage>
</organism>
<dbReference type="Proteomes" id="UP000077755">
    <property type="component" value="Chromosome 3"/>
</dbReference>
<accession>A0A162AJP3</accession>
<dbReference type="EMBL" id="LNRQ01000003">
    <property type="protein sequence ID" value="KZN02063.1"/>
    <property type="molecule type" value="Genomic_DNA"/>
</dbReference>
<proteinExistence type="predicted"/>
<name>A0A162AJP3_DAUCS</name>
<evidence type="ECO:0000313" key="1">
    <source>
        <dbReference type="EMBL" id="KZN02063.1"/>
    </source>
</evidence>
<dbReference type="Gramene" id="KZN02063">
    <property type="protein sequence ID" value="KZN02063"/>
    <property type="gene ID" value="DCAR_010817"/>
</dbReference>
<evidence type="ECO:0008006" key="4">
    <source>
        <dbReference type="Google" id="ProtNLM"/>
    </source>
</evidence>
<sequence>MKVAWRAPRRGTIKVNVYYVHQDEPALREHNNGVGVVLRDHHGRMLWGAANLMHNLTEQQGMLWGIQVCIIHAYNMGLLKWKPDMGRDLPEDLLVTGTVFGQGEVVDG</sequence>
<dbReference type="AlphaFoldDB" id="A0A162AJP3"/>
<dbReference type="EMBL" id="CP093345">
    <property type="protein sequence ID" value="WOG93010.1"/>
    <property type="molecule type" value="Genomic_DNA"/>
</dbReference>